<gene>
    <name evidence="1" type="ORF">OV079_08075</name>
</gene>
<proteinExistence type="predicted"/>
<keyword evidence="2" id="KW-1185">Reference proteome</keyword>
<comment type="caution">
    <text evidence="1">The sequence shown here is derived from an EMBL/GenBank/DDBJ whole genome shotgun (WGS) entry which is preliminary data.</text>
</comment>
<name>A0A9X3EK29_9BACT</name>
<evidence type="ECO:0000313" key="1">
    <source>
        <dbReference type="EMBL" id="MCY1005528.1"/>
    </source>
</evidence>
<organism evidence="1 2">
    <name type="scientific">Nannocystis pusilla</name>
    <dbReference type="NCBI Taxonomy" id="889268"/>
    <lineage>
        <taxon>Bacteria</taxon>
        <taxon>Pseudomonadati</taxon>
        <taxon>Myxococcota</taxon>
        <taxon>Polyangia</taxon>
        <taxon>Nannocystales</taxon>
        <taxon>Nannocystaceae</taxon>
        <taxon>Nannocystis</taxon>
    </lineage>
</organism>
<sequence>MQVPVLKQHAEAGVRDHGLLEVEEVSLAAGEVLVEVDHEGQQAALVLGADAGAVEVRGEPLAGVVAVAAEALVDAEDGHGADLRRHRGPGPFEQQGGELGVVEDDALVGAELGTQHRGAQHGDRGAHRTERLDAIDQRGALVGREHVVDGPDRRV</sequence>
<dbReference type="AlphaFoldDB" id="A0A9X3EK29"/>
<accession>A0A9X3EK29</accession>
<evidence type="ECO:0000313" key="2">
    <source>
        <dbReference type="Proteomes" id="UP001150924"/>
    </source>
</evidence>
<dbReference type="EMBL" id="JAPNKE010000002">
    <property type="protein sequence ID" value="MCY1005528.1"/>
    <property type="molecule type" value="Genomic_DNA"/>
</dbReference>
<protein>
    <submittedName>
        <fullName evidence="1">Uncharacterized protein</fullName>
    </submittedName>
</protein>
<reference evidence="1" key="1">
    <citation type="submission" date="2022-11" db="EMBL/GenBank/DDBJ databases">
        <title>Minimal conservation of predation-associated metabolite biosynthetic gene clusters underscores biosynthetic potential of Myxococcota including descriptions for ten novel species: Archangium lansinium sp. nov., Myxococcus landrumus sp. nov., Nannocystis bai.</title>
        <authorList>
            <person name="Ahearne A."/>
            <person name="Stevens C."/>
            <person name="Phillips K."/>
        </authorList>
    </citation>
    <scope>NUCLEOTIDE SEQUENCE</scope>
    <source>
        <strain evidence="1">Na p29</strain>
    </source>
</reference>
<dbReference type="Proteomes" id="UP001150924">
    <property type="component" value="Unassembled WGS sequence"/>
</dbReference>